<protein>
    <submittedName>
        <fullName evidence="1">Uncharacterized protein</fullName>
    </submittedName>
</protein>
<evidence type="ECO:0000313" key="2">
    <source>
        <dbReference type="Proteomes" id="UP001500280"/>
    </source>
</evidence>
<evidence type="ECO:0000313" key="1">
    <source>
        <dbReference type="EMBL" id="GAA1711634.1"/>
    </source>
</evidence>
<dbReference type="EMBL" id="BAAANF010000023">
    <property type="protein sequence ID" value="GAA1711634.1"/>
    <property type="molecule type" value="Genomic_DNA"/>
</dbReference>
<reference evidence="2" key="1">
    <citation type="journal article" date="2019" name="Int. J. Syst. Evol. Microbiol.">
        <title>The Global Catalogue of Microorganisms (GCM) 10K type strain sequencing project: providing services to taxonomists for standard genome sequencing and annotation.</title>
        <authorList>
            <consortium name="The Broad Institute Genomics Platform"/>
            <consortium name="The Broad Institute Genome Sequencing Center for Infectious Disease"/>
            <person name="Wu L."/>
            <person name="Ma J."/>
        </authorList>
    </citation>
    <scope>NUCLEOTIDE SEQUENCE [LARGE SCALE GENOMIC DNA]</scope>
    <source>
        <strain evidence="2">JCM 14307</strain>
    </source>
</reference>
<name>A0ABP4UWJ6_9ACTN</name>
<proteinExistence type="predicted"/>
<comment type="caution">
    <text evidence="1">The sequence shown here is derived from an EMBL/GenBank/DDBJ whole genome shotgun (WGS) entry which is preliminary data.</text>
</comment>
<accession>A0ABP4UWJ6</accession>
<keyword evidence="2" id="KW-1185">Reference proteome</keyword>
<organism evidence="1 2">
    <name type="scientific">Kribbella yunnanensis</name>
    <dbReference type="NCBI Taxonomy" id="190194"/>
    <lineage>
        <taxon>Bacteria</taxon>
        <taxon>Bacillati</taxon>
        <taxon>Actinomycetota</taxon>
        <taxon>Actinomycetes</taxon>
        <taxon>Propionibacteriales</taxon>
        <taxon>Kribbellaceae</taxon>
        <taxon>Kribbella</taxon>
    </lineage>
</organism>
<gene>
    <name evidence="1" type="ORF">GCM10009745_69660</name>
</gene>
<dbReference type="Proteomes" id="UP001500280">
    <property type="component" value="Unassembled WGS sequence"/>
</dbReference>
<sequence>MQQPSSVGTATAIEFEAKVMDVEPEGFADEIVRLGGRRVGTADPRGGSTSYWWGCAGEEAELTEGATNAVRDRFEGDRGAAILIAEGSSPRLVG</sequence>